<sequence length="64" mass="7582">MQDIRDIINQLGLSEKAKRIFAWKFFAGESFADWPGPESRKELYEIYKSVFKAVMEKREGRLLL</sequence>
<dbReference type="Proteomes" id="UP000463337">
    <property type="component" value="Unassembled WGS sequence"/>
</dbReference>
<gene>
    <name evidence="1" type="ORF">GKD59_08175</name>
</gene>
<comment type="caution">
    <text evidence="1">The sequence shown here is derived from an EMBL/GenBank/DDBJ whole genome shotgun (WGS) entry which is preliminary data.</text>
</comment>
<evidence type="ECO:0000313" key="2">
    <source>
        <dbReference type="Proteomes" id="UP000463337"/>
    </source>
</evidence>
<accession>A0A5Q8BF76</accession>
<organism evidence="1 2">
    <name type="scientific">Parabacteroides distasonis</name>
    <dbReference type="NCBI Taxonomy" id="823"/>
    <lineage>
        <taxon>Bacteria</taxon>
        <taxon>Pseudomonadati</taxon>
        <taxon>Bacteroidota</taxon>
        <taxon>Bacteroidia</taxon>
        <taxon>Bacteroidales</taxon>
        <taxon>Tannerellaceae</taxon>
        <taxon>Parabacteroides</taxon>
    </lineage>
</organism>
<dbReference type="AlphaFoldDB" id="A0A5Q8BF76"/>
<evidence type="ECO:0000313" key="1">
    <source>
        <dbReference type="EMBL" id="MRY57887.1"/>
    </source>
</evidence>
<name>A0A5Q8BF76_PARDI</name>
<reference evidence="1 2" key="1">
    <citation type="journal article" date="2019" name="Nat. Med.">
        <title>A library of human gut bacterial isolates paired with longitudinal multiomics data enables mechanistic microbiome research.</title>
        <authorList>
            <person name="Poyet M."/>
            <person name="Groussin M."/>
            <person name="Gibbons S.M."/>
            <person name="Avila-Pacheco J."/>
            <person name="Jiang X."/>
            <person name="Kearney S.M."/>
            <person name="Perrotta A.R."/>
            <person name="Berdy B."/>
            <person name="Zhao S."/>
            <person name="Lieberman T.D."/>
            <person name="Swanson P.K."/>
            <person name="Smith M."/>
            <person name="Roesemann S."/>
            <person name="Alexander J.E."/>
            <person name="Rich S.A."/>
            <person name="Livny J."/>
            <person name="Vlamakis H."/>
            <person name="Clish C."/>
            <person name="Bullock K."/>
            <person name="Deik A."/>
            <person name="Scott J."/>
            <person name="Pierce K.A."/>
            <person name="Xavier R.J."/>
            <person name="Alm E.J."/>
        </authorList>
    </citation>
    <scope>NUCLEOTIDE SEQUENCE [LARGE SCALE GENOMIC DNA]</scope>
    <source>
        <strain evidence="1 2">BIOML-A41</strain>
    </source>
</reference>
<dbReference type="EMBL" id="WKLT01000006">
    <property type="protein sequence ID" value="MRY57887.1"/>
    <property type="molecule type" value="Genomic_DNA"/>
</dbReference>
<protein>
    <submittedName>
        <fullName evidence="1">Uncharacterized protein</fullName>
    </submittedName>
</protein>
<proteinExistence type="predicted"/>